<sequence>MVVGSKIDVLTDVNVRRNLEDGMRRGSNGNLEDILQNELELILREQRNRDIIDREGDFNIFRSGSAPPTVEGSLSAVGSLFRTPNFALIDDGSGNADVILSEEEIRSHPAYLSYYYSHENFNPRLPPPLLSREDWRVAQRFQAGGSSFGGIGDWMKKNSVDVGGSSSLFSMQPSLSVQKGEQELIELRRAASVNLLRPSSTEWLKRASDCEIGMSSAGLGTRRKSFADILQEGLERPASSLGHLSRPSSHNSFGDVVDRTSIYSSHSAELCNGVELATKPSLPRVQSLGSISHSLASAVAPPLLGSRTPEPQLIRRSPSPGLPPVGNRVSPVEKKNIIGCNAHNGLSSSMTNLSHVASSLSSLSLSKNQLSHEDSIVQSQLQMLLDKPNQLLEMSNGHAQSQSHPFIDKSKAEKLTIPTSYVDLTRKNGIVTEQNVAKLGMNGQMNFPQTTSSANLFSQMSPSGFTSLERSNMYYQTDKYSGMDSSRHMPSGCSISKKPNLAGGNHLDTASTLTSGRNGQTFRRSGKQAGSDFHSQNLDPMWIQYLQEASDYAMHAAASSGDPPQGRNYFGTSHTHGELQEFQKAYLEALFAQQKNQCETTPLRNTGNLNNEYYVNQTFGLGMPYHGNLMAKSVLPSGGSGGPMLQNEQISRFNSILRSSMGGASGTWNSDIGTNMEGVIASSLLEELKNSKTSSFELSDIIDNVVEFSMDQYGSRFIQQKLETATVEEKTKIFTNIIPHARALMTDVFGNYVIQKFLEHGTEIQRKELASQISGHVLPLSLQMYGCRVIQKALEVVDMEQQTQMVAELDGFVMKCVCDQNGNHVIQKSIECVPRDRIQFIISAFFGQIAALSTHPYGCRVIQRVLEHCVMIQKLNKLSWMKSCILCVLWRKTNMEIT</sequence>
<accession>A0A7J0GV51</accession>
<dbReference type="PANTHER" id="PTHR12537">
    <property type="entry name" value="RNA BINDING PROTEIN PUMILIO-RELATED"/>
    <property type="match status" value="1"/>
</dbReference>
<dbReference type="Gene3D" id="1.25.10.10">
    <property type="entry name" value="Leucine-rich Repeat Variant"/>
    <property type="match status" value="1"/>
</dbReference>
<gene>
    <name evidence="7" type="ORF">Acr_24g0009170</name>
</gene>
<evidence type="ECO:0000256" key="3">
    <source>
        <dbReference type="ARBA" id="ARBA00022884"/>
    </source>
</evidence>
<protein>
    <submittedName>
        <fullName evidence="7">Pumilio 4</fullName>
    </submittedName>
</protein>
<feature type="compositionally biased region" description="Polar residues" evidence="5">
    <location>
        <begin position="510"/>
        <end position="523"/>
    </location>
</feature>
<dbReference type="InterPro" id="IPR001313">
    <property type="entry name" value="Pumilio_RNA-bd_rpt"/>
</dbReference>
<reference evidence="7 8" key="1">
    <citation type="submission" date="2019-07" db="EMBL/GenBank/DDBJ databases">
        <title>De Novo Assembly of kiwifruit Actinidia rufa.</title>
        <authorList>
            <person name="Sugita-Konishi S."/>
            <person name="Sato K."/>
            <person name="Mori E."/>
            <person name="Abe Y."/>
            <person name="Kisaki G."/>
            <person name="Hamano K."/>
            <person name="Suezawa K."/>
            <person name="Otani M."/>
            <person name="Fukuda T."/>
            <person name="Manabe T."/>
            <person name="Gomi K."/>
            <person name="Tabuchi M."/>
            <person name="Akimitsu K."/>
            <person name="Kataoka I."/>
        </authorList>
    </citation>
    <scope>NUCLEOTIDE SEQUENCE [LARGE SCALE GENOMIC DNA]</scope>
    <source>
        <strain evidence="8">cv. Fuchu</strain>
    </source>
</reference>
<dbReference type="GO" id="GO:0003729">
    <property type="term" value="F:mRNA binding"/>
    <property type="evidence" value="ECO:0007669"/>
    <property type="project" value="TreeGrafter"/>
</dbReference>
<dbReference type="GO" id="GO:0005737">
    <property type="term" value="C:cytoplasm"/>
    <property type="evidence" value="ECO:0007669"/>
    <property type="project" value="TreeGrafter"/>
</dbReference>
<evidence type="ECO:0000256" key="4">
    <source>
        <dbReference type="PROSITE-ProRule" id="PRU00317"/>
    </source>
</evidence>
<dbReference type="AlphaFoldDB" id="A0A7J0GV51"/>
<keyword evidence="8" id="KW-1185">Reference proteome</keyword>
<keyword evidence="3" id="KW-0694">RNA-binding</keyword>
<dbReference type="GO" id="GO:0006417">
    <property type="term" value="P:regulation of translation"/>
    <property type="evidence" value="ECO:0007669"/>
    <property type="project" value="UniProtKB-KW"/>
</dbReference>
<keyword evidence="1" id="KW-0677">Repeat</keyword>
<dbReference type="PROSITE" id="PS50302">
    <property type="entry name" value="PUM"/>
    <property type="match status" value="5"/>
</dbReference>
<evidence type="ECO:0000256" key="2">
    <source>
        <dbReference type="ARBA" id="ARBA00022845"/>
    </source>
</evidence>
<organism evidence="7 8">
    <name type="scientific">Actinidia rufa</name>
    <dbReference type="NCBI Taxonomy" id="165716"/>
    <lineage>
        <taxon>Eukaryota</taxon>
        <taxon>Viridiplantae</taxon>
        <taxon>Streptophyta</taxon>
        <taxon>Embryophyta</taxon>
        <taxon>Tracheophyta</taxon>
        <taxon>Spermatophyta</taxon>
        <taxon>Magnoliopsida</taxon>
        <taxon>eudicotyledons</taxon>
        <taxon>Gunneridae</taxon>
        <taxon>Pentapetalae</taxon>
        <taxon>asterids</taxon>
        <taxon>Ericales</taxon>
        <taxon>Actinidiaceae</taxon>
        <taxon>Actinidia</taxon>
    </lineage>
</organism>
<evidence type="ECO:0000256" key="1">
    <source>
        <dbReference type="ARBA" id="ARBA00022737"/>
    </source>
</evidence>
<dbReference type="OrthoDB" id="668540at2759"/>
<feature type="repeat" description="Pumilio" evidence="4">
    <location>
        <begin position="844"/>
        <end position="879"/>
    </location>
</feature>
<evidence type="ECO:0000259" key="6">
    <source>
        <dbReference type="PROSITE" id="PS50303"/>
    </source>
</evidence>
<dbReference type="SMART" id="SM00025">
    <property type="entry name" value="Pumilio"/>
    <property type="match status" value="5"/>
</dbReference>
<feature type="region of interest" description="Disordered" evidence="5">
    <location>
        <begin position="510"/>
        <end position="533"/>
    </location>
</feature>
<dbReference type="InterPro" id="IPR016024">
    <property type="entry name" value="ARM-type_fold"/>
</dbReference>
<name>A0A7J0GV51_9ERIC</name>
<feature type="repeat" description="Pumilio" evidence="4">
    <location>
        <begin position="700"/>
        <end position="735"/>
    </location>
</feature>
<dbReference type="Proteomes" id="UP000585474">
    <property type="component" value="Unassembled WGS sequence"/>
</dbReference>
<dbReference type="InterPro" id="IPR033133">
    <property type="entry name" value="PUM-HD"/>
</dbReference>
<dbReference type="Pfam" id="PF07990">
    <property type="entry name" value="NABP"/>
    <property type="match status" value="1"/>
</dbReference>
<keyword evidence="2" id="KW-0810">Translation regulation</keyword>
<comment type="caution">
    <text evidence="7">The sequence shown here is derived from an EMBL/GenBank/DDBJ whole genome shotgun (WGS) entry which is preliminary data.</text>
</comment>
<dbReference type="Pfam" id="PF00806">
    <property type="entry name" value="PUF"/>
    <property type="match status" value="5"/>
</dbReference>
<feature type="repeat" description="Pumilio" evidence="4">
    <location>
        <begin position="808"/>
        <end position="843"/>
    </location>
</feature>
<dbReference type="SUPFAM" id="SSF48371">
    <property type="entry name" value="ARM repeat"/>
    <property type="match status" value="1"/>
</dbReference>
<evidence type="ECO:0000256" key="5">
    <source>
        <dbReference type="SAM" id="MobiDB-lite"/>
    </source>
</evidence>
<feature type="repeat" description="Pumilio" evidence="4">
    <location>
        <begin position="736"/>
        <end position="771"/>
    </location>
</feature>
<feature type="region of interest" description="Disordered" evidence="5">
    <location>
        <begin position="302"/>
        <end position="328"/>
    </location>
</feature>
<feature type="domain" description="PUM-HD" evidence="6">
    <location>
        <begin position="680"/>
        <end position="898"/>
    </location>
</feature>
<dbReference type="EMBL" id="BJWL01000024">
    <property type="protein sequence ID" value="GFZ14727.1"/>
    <property type="molecule type" value="Genomic_DNA"/>
</dbReference>
<dbReference type="PANTHER" id="PTHR12537:SF12">
    <property type="entry name" value="MATERNAL PROTEIN PUMILIO"/>
    <property type="match status" value="1"/>
</dbReference>
<evidence type="ECO:0000313" key="7">
    <source>
        <dbReference type="EMBL" id="GFZ14727.1"/>
    </source>
</evidence>
<dbReference type="PROSITE" id="PS50303">
    <property type="entry name" value="PUM_HD"/>
    <property type="match status" value="1"/>
</dbReference>
<evidence type="ECO:0000313" key="8">
    <source>
        <dbReference type="Proteomes" id="UP000585474"/>
    </source>
</evidence>
<feature type="repeat" description="Pumilio" evidence="4">
    <location>
        <begin position="772"/>
        <end position="807"/>
    </location>
</feature>
<dbReference type="InterPro" id="IPR011989">
    <property type="entry name" value="ARM-like"/>
</dbReference>
<dbReference type="InterPro" id="IPR012940">
    <property type="entry name" value="NABP"/>
</dbReference>
<proteinExistence type="predicted"/>